<evidence type="ECO:0000313" key="1">
    <source>
        <dbReference type="EMBL" id="QNO51631.1"/>
    </source>
</evidence>
<reference evidence="1" key="1">
    <citation type="submission" date="2020-06" db="EMBL/GenBank/DDBJ databases">
        <title>Unique genomic features of the anaerobic methanotrophic archaea.</title>
        <authorList>
            <person name="Chadwick G.L."/>
            <person name="Skennerton C.T."/>
            <person name="Laso-Perez R."/>
            <person name="Leu A.O."/>
            <person name="Speth D.R."/>
            <person name="Yu H."/>
            <person name="Morgan-Lang C."/>
            <person name="Hatzenpichler R."/>
            <person name="Goudeau D."/>
            <person name="Malmstrom R."/>
            <person name="Brazelton W.J."/>
            <person name="Woyke T."/>
            <person name="Hallam S.J."/>
            <person name="Tyson G.W."/>
            <person name="Wegener G."/>
            <person name="Boetius A."/>
            <person name="Orphan V."/>
        </authorList>
    </citation>
    <scope>NUCLEOTIDE SEQUENCE</scope>
</reference>
<accession>A0A7G9YUE7</accession>
<organism evidence="1">
    <name type="scientific">Candidatus Methanophagaceae archaeon ANME-1 ERB6</name>
    <dbReference type="NCBI Taxonomy" id="2759912"/>
    <lineage>
        <taxon>Archaea</taxon>
        <taxon>Methanobacteriati</taxon>
        <taxon>Methanobacteriota</taxon>
        <taxon>Stenosarchaea group</taxon>
        <taxon>Methanomicrobia</taxon>
        <taxon>Candidatus Methanophagales</taxon>
        <taxon>Candidatus Methanophagaceae</taxon>
    </lineage>
</organism>
<dbReference type="EMBL" id="MT631474">
    <property type="protein sequence ID" value="QNO51631.1"/>
    <property type="molecule type" value="Genomic_DNA"/>
</dbReference>
<protein>
    <submittedName>
        <fullName evidence="1">Uncharacterized protein</fullName>
    </submittedName>
</protein>
<dbReference type="AlphaFoldDB" id="A0A7G9YUE7"/>
<sequence>MGHGWVVVEKYISEQKGYNYEKTDTMPVVVIDEEKEKALKTRYITLYTNFFKEVVCTSRK</sequence>
<gene>
    <name evidence="1" type="ORF">JFJFMGFI_00030</name>
</gene>
<proteinExistence type="predicted"/>
<name>A0A7G9YUE7_9EURY</name>